<evidence type="ECO:0000256" key="1">
    <source>
        <dbReference type="SAM" id="MobiDB-lite"/>
    </source>
</evidence>
<feature type="compositionally biased region" description="Low complexity" evidence="1">
    <location>
        <begin position="158"/>
        <end position="167"/>
    </location>
</feature>
<name>A0A1W1Y061_9NEIS</name>
<feature type="region of interest" description="Disordered" evidence="1">
    <location>
        <begin position="142"/>
        <end position="167"/>
    </location>
</feature>
<protein>
    <submittedName>
        <fullName evidence="2">Uncharacterized protein</fullName>
    </submittedName>
</protein>
<proteinExistence type="predicted"/>
<dbReference type="EMBL" id="FWXD01000036">
    <property type="protein sequence ID" value="SMC29522.1"/>
    <property type="molecule type" value="Genomic_DNA"/>
</dbReference>
<sequence>MNEVNSFDSGAVGQNRDSGFDQLAALEGHAAALDSDIAAQYAPPGDTAGEAAAAIGGYDAALEARTLLQVAREALAPIYPSLRAVYSDETCERIAQAAAPVMHKYGVTAGGIFEKWGPELALAVVVVPVGMQTVKAIRHDREQAALAAQQPKPKEAPANEPQAVAAA</sequence>
<reference evidence="2 3" key="1">
    <citation type="submission" date="2017-04" db="EMBL/GenBank/DDBJ databases">
        <authorList>
            <person name="Afonso C.L."/>
            <person name="Miller P.J."/>
            <person name="Scott M.A."/>
            <person name="Spackman E."/>
            <person name="Goraichik I."/>
            <person name="Dimitrov K.M."/>
            <person name="Suarez D.L."/>
            <person name="Swayne D.E."/>
        </authorList>
    </citation>
    <scope>NUCLEOTIDE SEQUENCE [LARGE SCALE GENOMIC DNA]</scope>
    <source>
        <strain evidence="2 3">DSM 23236</strain>
    </source>
</reference>
<dbReference type="AlphaFoldDB" id="A0A1W1Y061"/>
<accession>A0A1W1Y061</accession>
<keyword evidence="3" id="KW-1185">Reference proteome</keyword>
<dbReference type="RefSeq" id="WP_084092823.1">
    <property type="nucleotide sequence ID" value="NZ_FWXD01000036.1"/>
</dbReference>
<dbReference type="STRING" id="1121001.SAMN02745857_03891"/>
<gene>
    <name evidence="2" type="ORF">SAMN02745857_03891</name>
</gene>
<dbReference type="Proteomes" id="UP000192761">
    <property type="component" value="Unassembled WGS sequence"/>
</dbReference>
<dbReference type="OrthoDB" id="8598843at2"/>
<evidence type="ECO:0000313" key="3">
    <source>
        <dbReference type="Proteomes" id="UP000192761"/>
    </source>
</evidence>
<evidence type="ECO:0000313" key="2">
    <source>
        <dbReference type="EMBL" id="SMC29522.1"/>
    </source>
</evidence>
<organism evidence="2 3">
    <name type="scientific">Andreprevotia lacus DSM 23236</name>
    <dbReference type="NCBI Taxonomy" id="1121001"/>
    <lineage>
        <taxon>Bacteria</taxon>
        <taxon>Pseudomonadati</taxon>
        <taxon>Pseudomonadota</taxon>
        <taxon>Betaproteobacteria</taxon>
        <taxon>Neisseriales</taxon>
        <taxon>Chitinibacteraceae</taxon>
        <taxon>Andreprevotia</taxon>
    </lineage>
</organism>